<sequence length="701" mass="77384">MSNWFTDKVNHLVREVRETQKAAAGRNADEVASELESQARRVSSPQLATELVSRWVERSDSGHGAFTLGGGREVSGDHGLAEPLSFYQALLRSQALELLLESCAKAPALRADLLKGGPSDMESPVSALGKALQSLVERLLLPGALALWPTLLEALMASEELDRTSKVGSCRSWAKRALNLVKRQWKYELIPSTLRCLDRKLSTLSTAVPPPEESSELLRSKEGMSKGGIRAALAKSKLKSAEAEAAQLRARAELLCDACARLEVAQSSGSSELTEVERLLEAADAMLHMLDAGVKELSAEQEGLRSSLTELKDGLEKQMSEFKETLTSFSAKRAVLEEERATLALRLEEVQMQLSQLQEASATYERRSKDLENQLRDTTKHFEEKIAGSFCQQRRLADEKLRAVACKACAHTAKDLVADEERRRCEELSSQLRRRRSDLRRTFGSYVRKERLRLEAIGGLDDAAAKVEKAWQELQDLLQRALPLCKAEQVHEKPKEEHAAPPVEELLSEPLPEDAASFFAKDSAGQGCIDCGLPDADWASVSCGAYLCVDCAGRHRGLGVHLSFVRSTTMDLWTPQQLRRMQLGGTGRLRSFLQSYPKLKEEPQTSQALFTRYSSRAMAYYRQMLELRSEGKSTAGLAPPSSSEGHLAAAGGPSEKEDKEDDEETALGSVEEELAQLEATYERLRQPDAAKSQQKDARSSS</sequence>
<proteinExistence type="predicted"/>
<dbReference type="GO" id="GO:0000139">
    <property type="term" value="C:Golgi membrane"/>
    <property type="evidence" value="ECO:0007669"/>
    <property type="project" value="GOC"/>
</dbReference>
<reference evidence="9" key="1">
    <citation type="submission" date="2023-08" db="EMBL/GenBank/DDBJ databases">
        <authorList>
            <person name="Chen Y."/>
            <person name="Shah S."/>
            <person name="Dougan E. K."/>
            <person name="Thang M."/>
            <person name="Chan C."/>
        </authorList>
    </citation>
    <scope>NUCLEOTIDE SEQUENCE</scope>
</reference>
<evidence type="ECO:0000313" key="9">
    <source>
        <dbReference type="EMBL" id="CAJ1406208.1"/>
    </source>
</evidence>
<dbReference type="PANTHER" id="PTHR45686">
    <property type="entry name" value="ADP-RIBOSYLATION FACTOR GTPASE ACTIVATING PROTEIN 3, ISOFORM H-RELATED"/>
    <property type="match status" value="1"/>
</dbReference>
<gene>
    <name evidence="9" type="ORF">EVOR1521_LOCUS28230</name>
</gene>
<evidence type="ECO:0000256" key="1">
    <source>
        <dbReference type="ARBA" id="ARBA00022468"/>
    </source>
</evidence>
<keyword evidence="6" id="KW-0175">Coiled coil</keyword>
<organism evidence="9 10">
    <name type="scientific">Effrenium voratum</name>
    <dbReference type="NCBI Taxonomy" id="2562239"/>
    <lineage>
        <taxon>Eukaryota</taxon>
        <taxon>Sar</taxon>
        <taxon>Alveolata</taxon>
        <taxon>Dinophyceae</taxon>
        <taxon>Suessiales</taxon>
        <taxon>Symbiodiniaceae</taxon>
        <taxon>Effrenium</taxon>
    </lineage>
</organism>
<evidence type="ECO:0000259" key="8">
    <source>
        <dbReference type="PROSITE" id="PS50115"/>
    </source>
</evidence>
<comment type="caution">
    <text evidence="9">The sequence shown here is derived from an EMBL/GenBank/DDBJ whole genome shotgun (WGS) entry which is preliminary data.</text>
</comment>
<evidence type="ECO:0000256" key="4">
    <source>
        <dbReference type="ARBA" id="ARBA00022833"/>
    </source>
</evidence>
<keyword evidence="4" id="KW-0862">Zinc</keyword>
<name>A0AA36NKR1_9DINO</name>
<dbReference type="SUPFAM" id="SSF57863">
    <property type="entry name" value="ArfGap/RecO-like zinc finger"/>
    <property type="match status" value="1"/>
</dbReference>
<dbReference type="InterPro" id="IPR038508">
    <property type="entry name" value="ArfGAP_dom_sf"/>
</dbReference>
<feature type="coiled-coil region" evidence="6">
    <location>
        <begin position="305"/>
        <end position="381"/>
    </location>
</feature>
<keyword evidence="1" id="KW-0343">GTPase activation</keyword>
<dbReference type="GO" id="GO:0048205">
    <property type="term" value="P:COPI coating of Golgi vesicle"/>
    <property type="evidence" value="ECO:0007669"/>
    <property type="project" value="TreeGrafter"/>
</dbReference>
<keyword evidence="3 5" id="KW-0863">Zinc-finger</keyword>
<accession>A0AA36NKR1</accession>
<dbReference type="Proteomes" id="UP001178507">
    <property type="component" value="Unassembled WGS sequence"/>
</dbReference>
<dbReference type="GO" id="GO:0008270">
    <property type="term" value="F:zinc ion binding"/>
    <property type="evidence" value="ECO:0007669"/>
    <property type="project" value="UniProtKB-KW"/>
</dbReference>
<evidence type="ECO:0000256" key="2">
    <source>
        <dbReference type="ARBA" id="ARBA00022723"/>
    </source>
</evidence>
<dbReference type="PANTHER" id="PTHR45686:SF4">
    <property type="entry name" value="ADP-RIBOSYLATION FACTOR GTPASE ACTIVATING PROTEIN 3, ISOFORM H"/>
    <property type="match status" value="1"/>
</dbReference>
<dbReference type="GO" id="GO:0005096">
    <property type="term" value="F:GTPase activator activity"/>
    <property type="evidence" value="ECO:0007669"/>
    <property type="project" value="UniProtKB-KW"/>
</dbReference>
<dbReference type="PRINTS" id="PR00405">
    <property type="entry name" value="REVINTRACTNG"/>
</dbReference>
<dbReference type="EMBL" id="CAUJNA010003619">
    <property type="protein sequence ID" value="CAJ1406208.1"/>
    <property type="molecule type" value="Genomic_DNA"/>
</dbReference>
<dbReference type="InterPro" id="IPR001164">
    <property type="entry name" value="ArfGAP_dom"/>
</dbReference>
<feature type="compositionally biased region" description="Acidic residues" evidence="7">
    <location>
        <begin position="658"/>
        <end position="675"/>
    </location>
</feature>
<evidence type="ECO:0000256" key="6">
    <source>
        <dbReference type="SAM" id="Coils"/>
    </source>
</evidence>
<dbReference type="PROSITE" id="PS50115">
    <property type="entry name" value="ARFGAP"/>
    <property type="match status" value="1"/>
</dbReference>
<feature type="coiled-coil region" evidence="6">
    <location>
        <begin position="231"/>
        <end position="258"/>
    </location>
</feature>
<protein>
    <recommendedName>
        <fullName evidence="8">Arf-GAP domain-containing protein</fullName>
    </recommendedName>
</protein>
<evidence type="ECO:0000256" key="7">
    <source>
        <dbReference type="SAM" id="MobiDB-lite"/>
    </source>
</evidence>
<dbReference type="InterPro" id="IPR037278">
    <property type="entry name" value="ARFGAP/RecO"/>
</dbReference>
<evidence type="ECO:0000313" key="10">
    <source>
        <dbReference type="Proteomes" id="UP001178507"/>
    </source>
</evidence>
<dbReference type="Pfam" id="PF01412">
    <property type="entry name" value="ArfGap"/>
    <property type="match status" value="1"/>
</dbReference>
<keyword evidence="2" id="KW-0479">Metal-binding</keyword>
<feature type="domain" description="Arf-GAP" evidence="8">
    <location>
        <begin position="513"/>
        <end position="634"/>
    </location>
</feature>
<dbReference type="Gene3D" id="1.10.220.150">
    <property type="entry name" value="Arf GTPase activating protein"/>
    <property type="match status" value="1"/>
</dbReference>
<keyword evidence="10" id="KW-1185">Reference proteome</keyword>
<evidence type="ECO:0000256" key="3">
    <source>
        <dbReference type="ARBA" id="ARBA00022771"/>
    </source>
</evidence>
<evidence type="ECO:0000256" key="5">
    <source>
        <dbReference type="PROSITE-ProRule" id="PRU00288"/>
    </source>
</evidence>
<dbReference type="AlphaFoldDB" id="A0AA36NKR1"/>
<dbReference type="SMART" id="SM00105">
    <property type="entry name" value="ArfGap"/>
    <property type="match status" value="1"/>
</dbReference>
<feature type="region of interest" description="Disordered" evidence="7">
    <location>
        <begin position="631"/>
        <end position="701"/>
    </location>
</feature>
<feature type="compositionally biased region" description="Basic and acidic residues" evidence="7">
    <location>
        <begin position="680"/>
        <end position="701"/>
    </location>
</feature>